<protein>
    <submittedName>
        <fullName evidence="1">Uncharacterized protein</fullName>
    </submittedName>
</protein>
<keyword evidence="2" id="KW-1185">Reference proteome</keyword>
<dbReference type="RefSeq" id="WP_097046425.1">
    <property type="nucleotide sequence ID" value="NZ_OBEH01000004.1"/>
</dbReference>
<gene>
    <name evidence="1" type="ORF">SAMN06265377_2802</name>
</gene>
<dbReference type="EMBL" id="OBEH01000004">
    <property type="protein sequence ID" value="SNZ00972.1"/>
    <property type="molecule type" value="Genomic_DNA"/>
</dbReference>
<name>A0A285MUW3_9FLAO</name>
<dbReference type="AlphaFoldDB" id="A0A285MUW3"/>
<dbReference type="Proteomes" id="UP000219048">
    <property type="component" value="Unassembled WGS sequence"/>
</dbReference>
<proteinExistence type="predicted"/>
<reference evidence="2" key="1">
    <citation type="submission" date="2017-09" db="EMBL/GenBank/DDBJ databases">
        <authorList>
            <person name="Varghese N."/>
            <person name="Submissions S."/>
        </authorList>
    </citation>
    <scope>NUCLEOTIDE SEQUENCE [LARGE SCALE GENOMIC DNA]</scope>
    <source>
        <strain evidence="2">DSM 25885</strain>
    </source>
</reference>
<evidence type="ECO:0000313" key="2">
    <source>
        <dbReference type="Proteomes" id="UP000219048"/>
    </source>
</evidence>
<sequence length="242" mass="26552">MERFKKTLSSKVVQNQNFENSTPKGSGTMILCKNNSQLCNDLGSIFENNDSEALKNAIDKIKKDINSKPSLTIEEASETIKGEDVIADIYYGDKLIAENIPVSEQNPALIYLPYNGGKIENDLIRITQKSTSEADSESELISSNLILNKPTLSLVEQDALSQIPDDFDARNLGGAAICYAATLVALAYTVIAACSACNEDNIPTDLIRFKDEEITNWGPQLSAKKILEKRRDLLNGRLAGSF</sequence>
<accession>A0A285MUW3</accession>
<organism evidence="1 2">
    <name type="scientific">Flagellimonas pacifica</name>
    <dbReference type="NCBI Taxonomy" id="1247520"/>
    <lineage>
        <taxon>Bacteria</taxon>
        <taxon>Pseudomonadati</taxon>
        <taxon>Bacteroidota</taxon>
        <taxon>Flavobacteriia</taxon>
        <taxon>Flavobacteriales</taxon>
        <taxon>Flavobacteriaceae</taxon>
        <taxon>Flagellimonas</taxon>
    </lineage>
</organism>
<evidence type="ECO:0000313" key="1">
    <source>
        <dbReference type="EMBL" id="SNZ00972.1"/>
    </source>
</evidence>